<dbReference type="SUPFAM" id="SSF52540">
    <property type="entry name" value="P-loop containing nucleoside triphosphate hydrolases"/>
    <property type="match status" value="1"/>
</dbReference>
<dbReference type="CDD" id="cd00882">
    <property type="entry name" value="Ras_like_GTPase"/>
    <property type="match status" value="1"/>
</dbReference>
<keyword evidence="1" id="KW-1133">Transmembrane helix</keyword>
<keyword evidence="1" id="KW-0472">Membrane</keyword>
<dbReference type="Pfam" id="PF06744">
    <property type="entry name" value="IcmF_C"/>
    <property type="match status" value="1"/>
</dbReference>
<dbReference type="InterPro" id="IPR048677">
    <property type="entry name" value="TssM1_hel"/>
</dbReference>
<dbReference type="NCBIfam" id="TIGR03348">
    <property type="entry name" value="VI_IcmF"/>
    <property type="match status" value="1"/>
</dbReference>
<dbReference type="Pfam" id="PF14331">
    <property type="entry name" value="IcmF-related_N"/>
    <property type="match status" value="1"/>
</dbReference>
<name>A0A948RWL8_UNCEI</name>
<proteinExistence type="predicted"/>
<reference evidence="6" key="1">
    <citation type="submission" date="2021-05" db="EMBL/GenBank/DDBJ databases">
        <title>Energy efficiency and biological interactions define the core microbiome of deep oligotrophic groundwater.</title>
        <authorList>
            <person name="Mehrshad M."/>
            <person name="Lopez-Fernandez M."/>
            <person name="Bell E."/>
            <person name="Bernier-Latmani R."/>
            <person name="Bertilsson S."/>
            <person name="Dopson M."/>
        </authorList>
    </citation>
    <scope>NUCLEOTIDE SEQUENCE</scope>
    <source>
        <strain evidence="6">Modern_marine.mb.64</strain>
    </source>
</reference>
<organism evidence="6 7">
    <name type="scientific">Eiseniibacteriota bacterium</name>
    <dbReference type="NCBI Taxonomy" id="2212470"/>
    <lineage>
        <taxon>Bacteria</taxon>
        <taxon>Candidatus Eiseniibacteriota</taxon>
    </lineage>
</organism>
<feature type="domain" description="IcmF-related" evidence="3">
    <location>
        <begin position="500"/>
        <end position="802"/>
    </location>
</feature>
<keyword evidence="1" id="KW-0812">Transmembrane</keyword>
<dbReference type="InterPro" id="IPR053156">
    <property type="entry name" value="T6SS_TssM-like"/>
</dbReference>
<dbReference type="InterPro" id="IPR027417">
    <property type="entry name" value="P-loop_NTPase"/>
</dbReference>
<sequence>MNLLFRLLKPKSLVTAGAAGLILMALWLGPQFGIPRRYLFFGIIAVFLIWMIVMLIMRVRASRASKALEKSIEEQAQAQIDGSRPGREKDIEELKEGLQQAIEALKRSRVGKSRGSGGALYFLPWYMIIGPPAVGKTTLLKKSGLNFPYADPKRNDPSVKGVGGTRNCDWWFAEEAVILDTAGRYVLPVEEDDSQEWLGFLDLLRRHRGRKPINGLLVAVSIEDLVKGGIEAVEEHAKKIRTRIDELINRLGISFPVYLVFTKCDLIRGFVEYYGDINKDQRASVWGATISRDRSATETAEDIFRAEMALLEQQLLNARIPRQAAGTRSETRADLHFFPLQYQALRDRLAIFIEHLFRVNPYQESPIFRGFYYTSGTQEGRPIDQVINAMLAGFGLTSKDEGMAVAPTETKSYFIRRVFSKIIFPDRHMAGPSAAGERRRRARRVRVFATGAVVTAVLAAALFILSATNRSLIRDVRRLSDKVAVLGQSHSPELTLGHLKDMDALRKKLQKMDMRGQTMAKVMFLGTYQGEPAAEAARELYLRVLLGGVMRPASPVLANKLHRNADSLRVSFDTYYQWYKTWSILQDPGTRFSRPAVKDVTPALSEYWMPLTGGLSSERNQQEYVQLLEKQLEYGSDFPHLLVSYFVPGRDESMDMEAQSVIRRYWSADGMYPSLLASSKIPDVAVSDKVSIDLGVTGSAVVPGVFSAAGWEGPVREYLEQLEEVRTGWVMENTYNDMPASIRNGLLARYALGYAEAWLEYMRGVELAGVTDVETTRTFLERAGKENSPLLQVLREVERNTRFDKEADPSLLDVAEKYGVINEFFRNPTSSNPLRFLKGGDNSGKAPYLEYLERVNALAQAYAAIAAEGGDLRRSEAYLGFGSWIDTRIPQAPEDQVAAEMVRILRLPTAAATRTVRRAVQSDLQVKWNPVYQEYRETLAGRYPLESSDVDASLKDFEKFFGTGGTFWTFYEENLASLVSEDGQVLNQSVTLTNTFLGELRKANHIRHALFSGGRSTAGFDFSIRTRPPERDAASGITVRSMRLDVGGEAFIYNMGARNWSPVRWPGNNPEAGAVLRLDAGTTASLAAMEYDGAWGFFRLMDRTEEIVVGGSEGEVSLIWRFPADKWDVTVTYEVRGLPSRHPLKKNFLRIQFPRDITAN</sequence>
<dbReference type="PANTHER" id="PTHR36153:SF1">
    <property type="entry name" value="TYPE VI SECRETION SYSTEM COMPONENT TSSM1"/>
    <property type="match status" value="1"/>
</dbReference>
<dbReference type="Pfam" id="PF06761">
    <property type="entry name" value="IcmF-related"/>
    <property type="match status" value="1"/>
</dbReference>
<feature type="domain" description="Type VI secretion system component TssM1 N-terminal" evidence="4">
    <location>
        <begin position="191"/>
        <end position="449"/>
    </location>
</feature>
<dbReference type="PANTHER" id="PTHR36153">
    <property type="entry name" value="INNER MEMBRANE PROTEIN-RELATED"/>
    <property type="match status" value="1"/>
</dbReference>
<dbReference type="InterPro" id="IPR017731">
    <property type="entry name" value="TssM1-like"/>
</dbReference>
<evidence type="ECO:0000256" key="1">
    <source>
        <dbReference type="SAM" id="Phobius"/>
    </source>
</evidence>
<gene>
    <name evidence="6" type="primary">tssM</name>
    <name evidence="6" type="ORF">KJ970_14885</name>
</gene>
<comment type="caution">
    <text evidence="6">The sequence shown here is derived from an EMBL/GenBank/DDBJ whole genome shotgun (WGS) entry which is preliminary data.</text>
</comment>
<feature type="domain" description="Type VI secretion system component TssM1 helical" evidence="5">
    <location>
        <begin position="924"/>
        <end position="1014"/>
    </location>
</feature>
<evidence type="ECO:0000259" key="3">
    <source>
        <dbReference type="Pfam" id="PF06761"/>
    </source>
</evidence>
<evidence type="ECO:0000259" key="4">
    <source>
        <dbReference type="Pfam" id="PF14331"/>
    </source>
</evidence>
<evidence type="ECO:0000313" key="6">
    <source>
        <dbReference type="EMBL" id="MBU2692205.1"/>
    </source>
</evidence>
<dbReference type="Proteomes" id="UP000777784">
    <property type="component" value="Unassembled WGS sequence"/>
</dbReference>
<accession>A0A948RWL8</accession>
<feature type="domain" description="Type VI secretion system IcmF C-terminal" evidence="2">
    <location>
        <begin position="1038"/>
        <end position="1127"/>
    </location>
</feature>
<evidence type="ECO:0000259" key="2">
    <source>
        <dbReference type="Pfam" id="PF06744"/>
    </source>
</evidence>
<evidence type="ECO:0000313" key="7">
    <source>
        <dbReference type="Proteomes" id="UP000777784"/>
    </source>
</evidence>
<evidence type="ECO:0000259" key="5">
    <source>
        <dbReference type="Pfam" id="PF21070"/>
    </source>
</evidence>
<dbReference type="EMBL" id="JAHJDP010000087">
    <property type="protein sequence ID" value="MBU2692205.1"/>
    <property type="molecule type" value="Genomic_DNA"/>
</dbReference>
<dbReference type="AlphaFoldDB" id="A0A948RWL8"/>
<feature type="transmembrane region" description="Helical" evidence="1">
    <location>
        <begin position="38"/>
        <end position="57"/>
    </location>
</feature>
<dbReference type="InterPro" id="IPR009612">
    <property type="entry name" value="IcmF-rel"/>
</dbReference>
<feature type="transmembrane region" description="Helical" evidence="1">
    <location>
        <begin position="447"/>
        <end position="467"/>
    </location>
</feature>
<dbReference type="InterPro" id="IPR025743">
    <property type="entry name" value="TssM1_N"/>
</dbReference>
<protein>
    <submittedName>
        <fullName evidence="6">Type VI secretion system membrane subunit TssM</fullName>
    </submittedName>
</protein>
<feature type="transmembrane region" description="Helical" evidence="1">
    <location>
        <begin position="12"/>
        <end position="32"/>
    </location>
</feature>
<dbReference type="InterPro" id="IPR010623">
    <property type="entry name" value="IcmF_C"/>
</dbReference>
<dbReference type="Pfam" id="PF21070">
    <property type="entry name" value="IcmF_helical"/>
    <property type="match status" value="1"/>
</dbReference>